<dbReference type="GO" id="GO:0051287">
    <property type="term" value="F:NAD binding"/>
    <property type="evidence" value="ECO:0007669"/>
    <property type="project" value="InterPro"/>
</dbReference>
<dbReference type="SUPFAM" id="SSF51735">
    <property type="entry name" value="NAD(P)-binding Rossmann-fold domains"/>
    <property type="match status" value="1"/>
</dbReference>
<dbReference type="InterPro" id="IPR029154">
    <property type="entry name" value="HIBADH-like_NADP-bd"/>
</dbReference>
<dbReference type="PATRIC" id="fig|889306.3.peg.2250"/>
<proteinExistence type="inferred from homology"/>
<dbReference type="InterPro" id="IPR015815">
    <property type="entry name" value="HIBADH-related"/>
</dbReference>
<protein>
    <submittedName>
        <fullName evidence="7">Oxidoreductase</fullName>
    </submittedName>
</protein>
<dbReference type="InterPro" id="IPR008927">
    <property type="entry name" value="6-PGluconate_DH-like_C_sf"/>
</dbReference>
<feature type="domain" description="6-phosphogluconate dehydrogenase NADP-binding" evidence="5">
    <location>
        <begin position="5"/>
        <end position="164"/>
    </location>
</feature>
<dbReference type="STRING" id="889306.KP78_22370"/>
<evidence type="ECO:0000256" key="3">
    <source>
        <dbReference type="ARBA" id="ARBA00023027"/>
    </source>
</evidence>
<dbReference type="PIRSF" id="PIRSF000103">
    <property type="entry name" value="HIBADH"/>
    <property type="match status" value="1"/>
</dbReference>
<feature type="active site" evidence="4">
    <location>
        <position position="173"/>
    </location>
</feature>
<evidence type="ECO:0000313" key="7">
    <source>
        <dbReference type="EMBL" id="KIL45888.1"/>
    </source>
</evidence>
<dbReference type="OrthoDB" id="9786703at2"/>
<dbReference type="Gene3D" id="3.40.50.720">
    <property type="entry name" value="NAD(P)-binding Rossmann-like Domain"/>
    <property type="match status" value="1"/>
</dbReference>
<dbReference type="RefSeq" id="WP_041088682.1">
    <property type="nucleotide sequence ID" value="NZ_JXRP01000017.1"/>
</dbReference>
<dbReference type="InterPro" id="IPR036291">
    <property type="entry name" value="NAD(P)-bd_dom_sf"/>
</dbReference>
<dbReference type="AlphaFoldDB" id="A0A0C2VPE9"/>
<dbReference type="Pfam" id="PF14833">
    <property type="entry name" value="NAD_binding_11"/>
    <property type="match status" value="1"/>
</dbReference>
<feature type="domain" description="3-hydroxyisobutyrate dehydrogenase-like NAD-binding" evidence="6">
    <location>
        <begin position="167"/>
        <end position="286"/>
    </location>
</feature>
<dbReference type="Gene3D" id="1.10.1040.10">
    <property type="entry name" value="N-(1-d-carboxylethyl)-l-norvaline Dehydrogenase, domain 2"/>
    <property type="match status" value="1"/>
</dbReference>
<dbReference type="SUPFAM" id="SSF48179">
    <property type="entry name" value="6-phosphogluconate dehydrogenase C-terminal domain-like"/>
    <property type="match status" value="1"/>
</dbReference>
<evidence type="ECO:0000256" key="1">
    <source>
        <dbReference type="ARBA" id="ARBA00009080"/>
    </source>
</evidence>
<dbReference type="Pfam" id="PF03446">
    <property type="entry name" value="NAD_binding_2"/>
    <property type="match status" value="1"/>
</dbReference>
<dbReference type="Proteomes" id="UP000031938">
    <property type="component" value="Unassembled WGS sequence"/>
</dbReference>
<evidence type="ECO:0000259" key="6">
    <source>
        <dbReference type="Pfam" id="PF14833"/>
    </source>
</evidence>
<evidence type="ECO:0000313" key="8">
    <source>
        <dbReference type="Proteomes" id="UP000031938"/>
    </source>
</evidence>
<dbReference type="GO" id="GO:0050661">
    <property type="term" value="F:NADP binding"/>
    <property type="evidence" value="ECO:0007669"/>
    <property type="project" value="InterPro"/>
</dbReference>
<keyword evidence="2" id="KW-0560">Oxidoreductase</keyword>
<dbReference type="EMBL" id="JXRP01000017">
    <property type="protein sequence ID" value="KIL45888.1"/>
    <property type="molecule type" value="Genomic_DNA"/>
</dbReference>
<evidence type="ECO:0000259" key="5">
    <source>
        <dbReference type="Pfam" id="PF03446"/>
    </source>
</evidence>
<sequence>MEKWKIGFVGTGVMGKSIVLHLLQAGHEVYVYNRSKEKANELVDAGATWIDSPAGIAGHCDLIFTMVGNPSDVEEIYLGDQGMLAHGKAGVIFVDLTTSTPSLAEELARQAAQKEIVVLDGPVSGGDIGAKNGTLSIMVGGEQEIYGTILPILQLFGSNIVYHGKAGAGQHVKMSNQIAIASNMIGVCEALVYAKKAGLDPELVLKSISQGAAGSWSLANLGPKMLAENYEPGFYIRHFVKDLKIALGEADSMNLSLPGLSLAAKLYEELAADGHELSGTQALITYWS</sequence>
<dbReference type="InterPro" id="IPR006115">
    <property type="entry name" value="6PGDH_NADP-bd"/>
</dbReference>
<comment type="similarity">
    <text evidence="1">Belongs to the HIBADH-related family.</text>
</comment>
<name>A0A0C2VPE9_9BACL</name>
<organism evidence="7 8">
    <name type="scientific">Jeotgalibacillus soli</name>
    <dbReference type="NCBI Taxonomy" id="889306"/>
    <lineage>
        <taxon>Bacteria</taxon>
        <taxon>Bacillati</taxon>
        <taxon>Bacillota</taxon>
        <taxon>Bacilli</taxon>
        <taxon>Bacillales</taxon>
        <taxon>Caryophanaceae</taxon>
        <taxon>Jeotgalibacillus</taxon>
    </lineage>
</organism>
<dbReference type="InterPro" id="IPR013328">
    <property type="entry name" value="6PGD_dom2"/>
</dbReference>
<keyword evidence="3" id="KW-0520">NAD</keyword>
<dbReference type="PANTHER" id="PTHR43060">
    <property type="entry name" value="3-HYDROXYISOBUTYRATE DEHYDROGENASE-LIKE 1, MITOCHONDRIAL-RELATED"/>
    <property type="match status" value="1"/>
</dbReference>
<reference evidence="7 8" key="1">
    <citation type="submission" date="2015-01" db="EMBL/GenBank/DDBJ databases">
        <title>Genome sequencing of Jeotgalibacillus soli.</title>
        <authorList>
            <person name="Goh K.M."/>
            <person name="Chan K.-G."/>
            <person name="Yaakop A.S."/>
            <person name="Ee R."/>
            <person name="Gan H.M."/>
            <person name="Chan C.S."/>
        </authorList>
    </citation>
    <scope>NUCLEOTIDE SEQUENCE [LARGE SCALE GENOMIC DNA]</scope>
    <source>
        <strain evidence="7 8">P9</strain>
    </source>
</reference>
<gene>
    <name evidence="7" type="ORF">KP78_22370</name>
</gene>
<evidence type="ECO:0000256" key="2">
    <source>
        <dbReference type="ARBA" id="ARBA00023002"/>
    </source>
</evidence>
<accession>A0A0C2VPE9</accession>
<dbReference type="PANTHER" id="PTHR43060:SF15">
    <property type="entry name" value="3-HYDROXYISOBUTYRATE DEHYDROGENASE-LIKE 1, MITOCHONDRIAL-RELATED"/>
    <property type="match status" value="1"/>
</dbReference>
<evidence type="ECO:0000256" key="4">
    <source>
        <dbReference type="PIRSR" id="PIRSR000103-1"/>
    </source>
</evidence>
<dbReference type="GO" id="GO:0016491">
    <property type="term" value="F:oxidoreductase activity"/>
    <property type="evidence" value="ECO:0007669"/>
    <property type="project" value="UniProtKB-KW"/>
</dbReference>
<comment type="caution">
    <text evidence="7">The sequence shown here is derived from an EMBL/GenBank/DDBJ whole genome shotgun (WGS) entry which is preliminary data.</text>
</comment>
<keyword evidence="8" id="KW-1185">Reference proteome</keyword>